<evidence type="ECO:0000313" key="2">
    <source>
        <dbReference type="Proteomes" id="UP001515641"/>
    </source>
</evidence>
<proteinExistence type="predicted"/>
<dbReference type="EMBL" id="JAAOMA010000004">
    <property type="protein sequence ID" value="NHR04427.1"/>
    <property type="molecule type" value="Genomic_DNA"/>
</dbReference>
<comment type="caution">
    <text evidence="1">The sequence shown here is derived from an EMBL/GenBank/DDBJ whole genome shotgun (WGS) entry which is preliminary data.</text>
</comment>
<organism evidence="1 2">
    <name type="scientific">Chromobacterium fluminis</name>
    <dbReference type="NCBI Taxonomy" id="3044269"/>
    <lineage>
        <taxon>Bacteria</taxon>
        <taxon>Pseudomonadati</taxon>
        <taxon>Pseudomonadota</taxon>
        <taxon>Betaproteobacteria</taxon>
        <taxon>Neisseriales</taxon>
        <taxon>Chromobacteriaceae</taxon>
        <taxon>Chromobacterium</taxon>
    </lineage>
</organism>
<protein>
    <submittedName>
        <fullName evidence="1">Uncharacterized protein</fullName>
    </submittedName>
</protein>
<dbReference type="Proteomes" id="UP001515641">
    <property type="component" value="Unassembled WGS sequence"/>
</dbReference>
<evidence type="ECO:0000313" key="1">
    <source>
        <dbReference type="EMBL" id="NHR04427.1"/>
    </source>
</evidence>
<dbReference type="RefSeq" id="WP_166450944.1">
    <property type="nucleotide sequence ID" value="NZ_JAAOMA010000004.1"/>
</dbReference>
<reference evidence="1 2" key="1">
    <citation type="submission" date="2020-03" db="EMBL/GenBank/DDBJ databases">
        <title>Draft genome sequence of environmentally isolated cultures.</title>
        <authorList>
            <person name="Wilson H.S."/>
            <person name="De Leon M.E."/>
        </authorList>
    </citation>
    <scope>NUCLEOTIDE SEQUENCE [LARGE SCALE GENOMIC DNA]</scope>
    <source>
        <strain evidence="1 2">HSC-31F16</strain>
    </source>
</reference>
<keyword evidence="2" id="KW-1185">Reference proteome</keyword>
<sequence>MTVTVDFPDPFTNLPTSVRVMHGSEGFKVIGYWSSSSGNTIKQTRSRWEALLTAAAWKGADKIALLTLLELGAETRISEVYDAQPEVANALCVLVPGFEYPDWSHLTMLEAMSVIAARRTVFQSSHPSNKPVSH</sequence>
<name>A0ABX0LAN1_9NEIS</name>
<gene>
    <name evidence="1" type="ORF">HA052_04380</name>
</gene>
<accession>A0ABX0LAN1</accession>